<dbReference type="FunFam" id="1.20.81.30:FF:000001">
    <property type="entry name" value="Type II secretion system protein F"/>
    <property type="match status" value="1"/>
</dbReference>
<comment type="caution">
    <text evidence="10">The sequence shown here is derived from an EMBL/GenBank/DDBJ whole genome shotgun (WGS) entry which is preliminary data.</text>
</comment>
<dbReference type="Proteomes" id="UP000601435">
    <property type="component" value="Unassembled WGS sequence"/>
</dbReference>
<keyword evidence="3" id="KW-1003">Cell membrane</keyword>
<dbReference type="EMBL" id="CAJNJA010042376">
    <property type="protein sequence ID" value="CAE7783451.1"/>
    <property type="molecule type" value="Genomic_DNA"/>
</dbReference>
<dbReference type="PANTHER" id="PTHR30012">
    <property type="entry name" value="GENERAL SECRETION PATHWAY PROTEIN"/>
    <property type="match status" value="1"/>
</dbReference>
<dbReference type="GO" id="GO:0005886">
    <property type="term" value="C:plasma membrane"/>
    <property type="evidence" value="ECO:0007669"/>
    <property type="project" value="UniProtKB-SubCell"/>
</dbReference>
<dbReference type="InterPro" id="IPR001482">
    <property type="entry name" value="T2SS/T4SS_dom"/>
</dbReference>
<dbReference type="PANTHER" id="PTHR30012:SF0">
    <property type="entry name" value="TYPE II SECRETION SYSTEM PROTEIN F-RELATED"/>
    <property type="match status" value="1"/>
</dbReference>
<dbReference type="NCBIfam" id="TIGR01420">
    <property type="entry name" value="pilT_fam"/>
    <property type="match status" value="1"/>
</dbReference>
<dbReference type="InterPro" id="IPR003004">
    <property type="entry name" value="GspF/PilC"/>
</dbReference>
<dbReference type="Gene3D" id="3.40.50.300">
    <property type="entry name" value="P-loop containing nucleotide triphosphate hydrolases"/>
    <property type="match status" value="1"/>
</dbReference>
<evidence type="ECO:0000256" key="2">
    <source>
        <dbReference type="ARBA" id="ARBA00005745"/>
    </source>
</evidence>
<keyword evidence="4" id="KW-0997">Cell inner membrane</keyword>
<comment type="subcellular location">
    <subcellularLocation>
        <location evidence="1">Cell inner membrane</location>
        <topology evidence="1">Multi-pass membrane protein</topology>
    </subcellularLocation>
</comment>
<organism evidence="10 11">
    <name type="scientific">Symbiodinium necroappetens</name>
    <dbReference type="NCBI Taxonomy" id="1628268"/>
    <lineage>
        <taxon>Eukaryota</taxon>
        <taxon>Sar</taxon>
        <taxon>Alveolata</taxon>
        <taxon>Dinophyceae</taxon>
        <taxon>Suessiales</taxon>
        <taxon>Symbiodiniaceae</taxon>
        <taxon>Symbiodinium</taxon>
    </lineage>
</organism>
<name>A0A812YN14_9DINO</name>
<dbReference type="InterPro" id="IPR042094">
    <property type="entry name" value="T2SS_GspF_sf"/>
</dbReference>
<evidence type="ECO:0000256" key="1">
    <source>
        <dbReference type="ARBA" id="ARBA00004429"/>
    </source>
</evidence>
<protein>
    <submittedName>
        <fullName evidence="10">PilT protein</fullName>
    </submittedName>
</protein>
<dbReference type="InterPro" id="IPR027417">
    <property type="entry name" value="P-loop_NTPase"/>
</dbReference>
<feature type="transmembrane region" description="Helical" evidence="8">
    <location>
        <begin position="550"/>
        <end position="573"/>
    </location>
</feature>
<dbReference type="InterPro" id="IPR018076">
    <property type="entry name" value="T2SS_GspF_dom"/>
</dbReference>
<dbReference type="PRINTS" id="PR00812">
    <property type="entry name" value="BCTERIALGSPF"/>
</dbReference>
<evidence type="ECO:0000259" key="9">
    <source>
        <dbReference type="PROSITE" id="PS00662"/>
    </source>
</evidence>
<dbReference type="GO" id="GO:0005524">
    <property type="term" value="F:ATP binding"/>
    <property type="evidence" value="ECO:0007669"/>
    <property type="project" value="InterPro"/>
</dbReference>
<dbReference type="Pfam" id="PF00482">
    <property type="entry name" value="T2SSF"/>
    <property type="match status" value="2"/>
</dbReference>
<evidence type="ECO:0000313" key="10">
    <source>
        <dbReference type="EMBL" id="CAE7783451.1"/>
    </source>
</evidence>
<feature type="transmembrane region" description="Helical" evidence="8">
    <location>
        <begin position="502"/>
        <end position="530"/>
    </location>
</feature>
<proteinExistence type="inferred from homology"/>
<dbReference type="SUPFAM" id="SSF52540">
    <property type="entry name" value="P-loop containing nucleoside triphosphate hydrolases"/>
    <property type="match status" value="1"/>
</dbReference>
<evidence type="ECO:0000256" key="5">
    <source>
        <dbReference type="ARBA" id="ARBA00022692"/>
    </source>
</evidence>
<accession>A0A812YN14</accession>
<reference evidence="10" key="1">
    <citation type="submission" date="2021-02" db="EMBL/GenBank/DDBJ databases">
        <authorList>
            <person name="Dougan E. K."/>
            <person name="Rhodes N."/>
            <person name="Thang M."/>
            <person name="Chan C."/>
        </authorList>
    </citation>
    <scope>NUCLEOTIDE SEQUENCE</scope>
</reference>
<evidence type="ECO:0000256" key="8">
    <source>
        <dbReference type="SAM" id="Phobius"/>
    </source>
</evidence>
<dbReference type="SMART" id="SM00382">
    <property type="entry name" value="AAA"/>
    <property type="match status" value="1"/>
</dbReference>
<dbReference type="AlphaFoldDB" id="A0A812YN14"/>
<dbReference type="PROSITE" id="PS00662">
    <property type="entry name" value="T2SP_E"/>
    <property type="match status" value="1"/>
</dbReference>
<dbReference type="InterPro" id="IPR003593">
    <property type="entry name" value="AAA+_ATPase"/>
</dbReference>
<evidence type="ECO:0000313" key="11">
    <source>
        <dbReference type="Proteomes" id="UP000601435"/>
    </source>
</evidence>
<dbReference type="InterPro" id="IPR006321">
    <property type="entry name" value="PilT/PilU"/>
</dbReference>
<keyword evidence="11" id="KW-1185">Reference proteome</keyword>
<evidence type="ECO:0000256" key="7">
    <source>
        <dbReference type="ARBA" id="ARBA00023136"/>
    </source>
</evidence>
<comment type="similarity">
    <text evidence="2">Belongs to the GSP F family.</text>
</comment>
<dbReference type="Pfam" id="PF00437">
    <property type="entry name" value="T2SSE"/>
    <property type="match status" value="1"/>
</dbReference>
<gene>
    <name evidence="10" type="primary">pilT</name>
    <name evidence="10" type="ORF">SNEC2469_LOCUS22971</name>
</gene>
<dbReference type="OrthoDB" id="8194499at2759"/>
<keyword evidence="5 8" id="KW-0812">Transmembrane</keyword>
<evidence type="ECO:0000256" key="4">
    <source>
        <dbReference type="ARBA" id="ARBA00022519"/>
    </source>
</evidence>
<keyword evidence="7 8" id="KW-0472">Membrane</keyword>
<sequence length="698" mass="76063">MDLRTILDLAHERDASDIHLVTGNPPMIRIHTVMTPIGDEVIDDETGWALLREMAPEGAMKRFNEIQDTDFSYSVEEIGRYRVNAHLQKGRVGIAMRTIKSSVPALESLNLPPVITQLTRLPRGLILVTGDTGSGKSTTLAAMIDALNARDEKHIITLEDPVEYTFESRRCLVEQRELGQDMPSFASALKHALRQDPDIILVGEMRDLETTALAMTAAETGHIVLSTLHTVNASQTVERIIDMYPANQQNQIRAMLAGTLQAVISQVLFKRQDGKGMTPACEILLCTPAVRNLIREARTFEIPNVIETNKAIGMQSLDASIAELYFNGMISREDAAVSNEGKPVTGTLNAASAQTASEVLRAKGLKVQSVRATDAGNSNSIFGRLKQLNSGKPTVKHVLDFTTQLAVMVRAGISLRVALEGIAEQTAHARFKAVLLALKADVESGKQFSEALTRHPQLFGPLYVNMVRASEMSGSFGSMLDRIAAYLQQQIETRKMVVGAMIYPGVIAFMAVGVTIFLLTFVLPAFGGVFEGKEEALPWSTKFLMGLSEWMVGNWPIVAGGAAAGLVGLVLVLKTEPGKVVLDKFKLGFPVVKGMFRALYISRSLQTMGELINAGVPMLDTIAITGDISGSRAYRSMWRDVHENIRQGRKIAGTLAGWPLLPHAVVQMIGAGEESGKLGEVLDEVSDYYARQLKDAIK</sequence>
<keyword evidence="6 8" id="KW-1133">Transmembrane helix</keyword>
<evidence type="ECO:0000256" key="3">
    <source>
        <dbReference type="ARBA" id="ARBA00022475"/>
    </source>
</evidence>
<dbReference type="CDD" id="cd01131">
    <property type="entry name" value="PilT"/>
    <property type="match status" value="1"/>
</dbReference>
<evidence type="ECO:0000256" key="6">
    <source>
        <dbReference type="ARBA" id="ARBA00022989"/>
    </source>
</evidence>
<dbReference type="Gene3D" id="1.20.81.30">
    <property type="entry name" value="Type II secretion system (T2SS), domain F"/>
    <property type="match status" value="2"/>
</dbReference>
<feature type="domain" description="Bacterial type II secretion system protein E" evidence="9">
    <location>
        <begin position="193"/>
        <end position="207"/>
    </location>
</feature>
<feature type="non-terminal residue" evidence="10">
    <location>
        <position position="1"/>
    </location>
</feature>
<dbReference type="Gene3D" id="3.30.450.90">
    <property type="match status" value="1"/>
</dbReference>